<keyword evidence="3" id="KW-1185">Reference proteome</keyword>
<feature type="non-terminal residue" evidence="2">
    <location>
        <position position="1"/>
    </location>
</feature>
<feature type="domain" description="C2" evidence="1">
    <location>
        <begin position="1"/>
        <end position="103"/>
    </location>
</feature>
<gene>
    <name evidence="2" type="ORF">SNAT2548_LOCUS24561</name>
</gene>
<dbReference type="AlphaFoldDB" id="A0A812RS52"/>
<sequence length="103" mass="11566">EWVRQCAAGTASPSLPLTIFMERADGIMRDADQPSWLTNNAPDVMVKVFVGVEAWTSNVSAFTPVWNERLYLPGLPGRDDRDELRFEVWDIDRTSPNDLLGNG</sequence>
<dbReference type="Proteomes" id="UP000604046">
    <property type="component" value="Unassembled WGS sequence"/>
</dbReference>
<dbReference type="EMBL" id="CAJNDS010002361">
    <property type="protein sequence ID" value="CAE7449468.1"/>
    <property type="molecule type" value="Genomic_DNA"/>
</dbReference>
<evidence type="ECO:0000313" key="3">
    <source>
        <dbReference type="Proteomes" id="UP000604046"/>
    </source>
</evidence>
<dbReference type="CDD" id="cd00030">
    <property type="entry name" value="C2"/>
    <property type="match status" value="1"/>
</dbReference>
<organism evidence="2 3">
    <name type="scientific">Symbiodinium natans</name>
    <dbReference type="NCBI Taxonomy" id="878477"/>
    <lineage>
        <taxon>Eukaryota</taxon>
        <taxon>Sar</taxon>
        <taxon>Alveolata</taxon>
        <taxon>Dinophyceae</taxon>
        <taxon>Suessiales</taxon>
        <taxon>Symbiodiniaceae</taxon>
        <taxon>Symbiodinium</taxon>
    </lineage>
</organism>
<name>A0A812RS52_9DINO</name>
<dbReference type="Gene3D" id="2.60.40.150">
    <property type="entry name" value="C2 domain"/>
    <property type="match status" value="1"/>
</dbReference>
<evidence type="ECO:0000313" key="2">
    <source>
        <dbReference type="EMBL" id="CAE7449468.1"/>
    </source>
</evidence>
<dbReference type="Pfam" id="PF00168">
    <property type="entry name" value="C2"/>
    <property type="match status" value="1"/>
</dbReference>
<evidence type="ECO:0000259" key="1">
    <source>
        <dbReference type="PROSITE" id="PS50004"/>
    </source>
</evidence>
<comment type="caution">
    <text evidence="2">The sequence shown here is derived from an EMBL/GenBank/DDBJ whole genome shotgun (WGS) entry which is preliminary data.</text>
</comment>
<dbReference type="PROSITE" id="PS50004">
    <property type="entry name" value="C2"/>
    <property type="match status" value="1"/>
</dbReference>
<reference evidence="2" key="1">
    <citation type="submission" date="2021-02" db="EMBL/GenBank/DDBJ databases">
        <authorList>
            <person name="Dougan E. K."/>
            <person name="Rhodes N."/>
            <person name="Thang M."/>
            <person name="Chan C."/>
        </authorList>
    </citation>
    <scope>NUCLEOTIDE SEQUENCE</scope>
</reference>
<dbReference type="SUPFAM" id="SSF49562">
    <property type="entry name" value="C2 domain (Calcium/lipid-binding domain, CaLB)"/>
    <property type="match status" value="1"/>
</dbReference>
<proteinExistence type="predicted"/>
<dbReference type="InterPro" id="IPR035892">
    <property type="entry name" value="C2_domain_sf"/>
</dbReference>
<protein>
    <recommendedName>
        <fullName evidence="1">C2 domain-containing protein</fullName>
    </recommendedName>
</protein>
<accession>A0A812RS52</accession>
<dbReference type="InterPro" id="IPR000008">
    <property type="entry name" value="C2_dom"/>
</dbReference>